<name>A0A3Q7IM73_SOLLC</name>
<dbReference type="Proteomes" id="UP000004994">
    <property type="component" value="Chromosome 10"/>
</dbReference>
<evidence type="ECO:0000313" key="2">
    <source>
        <dbReference type="Proteomes" id="UP000004994"/>
    </source>
</evidence>
<reference evidence="1" key="1">
    <citation type="journal article" date="2012" name="Nature">
        <title>The tomato genome sequence provides insights into fleshy fruit evolution.</title>
        <authorList>
            <consortium name="Tomato Genome Consortium"/>
        </authorList>
    </citation>
    <scope>NUCLEOTIDE SEQUENCE [LARGE SCALE GENOMIC DNA]</scope>
    <source>
        <strain evidence="1">cv. Heinz 1706</strain>
    </source>
</reference>
<keyword evidence="2" id="KW-1185">Reference proteome</keyword>
<dbReference type="EnsemblPlants" id="Solyc10g084557.1.1">
    <property type="protein sequence ID" value="Solyc10g084557.1.1"/>
    <property type="gene ID" value="Solyc10g084557.1"/>
</dbReference>
<dbReference type="AlphaFoldDB" id="A0A3Q7IM73"/>
<proteinExistence type="predicted"/>
<organism evidence="1">
    <name type="scientific">Solanum lycopersicum</name>
    <name type="common">Tomato</name>
    <name type="synonym">Lycopersicon esculentum</name>
    <dbReference type="NCBI Taxonomy" id="4081"/>
    <lineage>
        <taxon>Eukaryota</taxon>
        <taxon>Viridiplantae</taxon>
        <taxon>Streptophyta</taxon>
        <taxon>Embryophyta</taxon>
        <taxon>Tracheophyta</taxon>
        <taxon>Spermatophyta</taxon>
        <taxon>Magnoliopsida</taxon>
        <taxon>eudicotyledons</taxon>
        <taxon>Gunneridae</taxon>
        <taxon>Pentapetalae</taxon>
        <taxon>asterids</taxon>
        <taxon>lamiids</taxon>
        <taxon>Solanales</taxon>
        <taxon>Solanaceae</taxon>
        <taxon>Solanoideae</taxon>
        <taxon>Solaneae</taxon>
        <taxon>Solanum</taxon>
        <taxon>Solanum subgen. Lycopersicon</taxon>
    </lineage>
</organism>
<dbReference type="Gramene" id="Solyc10g084557.1.1">
    <property type="protein sequence ID" value="Solyc10g084557.1.1"/>
    <property type="gene ID" value="Solyc10g084557.1"/>
</dbReference>
<accession>A0A3Q7IM73</accession>
<dbReference type="InParanoid" id="A0A3Q7IM73"/>
<protein>
    <submittedName>
        <fullName evidence="1">Uncharacterized protein</fullName>
    </submittedName>
</protein>
<reference evidence="1" key="2">
    <citation type="submission" date="2019-01" db="UniProtKB">
        <authorList>
            <consortium name="EnsemblPlants"/>
        </authorList>
    </citation>
    <scope>IDENTIFICATION</scope>
    <source>
        <strain evidence="1">cv. Heinz 1706</strain>
    </source>
</reference>
<sequence>MVDEEKRKQSQQNVSTRANAILEVVKTMTVSNDYFSFKASRNQLHSCMTIRANAKVFHHTNDSCFISSNKSESNSHFLTMEEQSLFLFFLFNVEKYLSGACNVACPL</sequence>
<evidence type="ECO:0000313" key="1">
    <source>
        <dbReference type="EnsemblPlants" id="Solyc10g084557.1.1"/>
    </source>
</evidence>